<accession>A0A379KE92</accession>
<dbReference type="EMBL" id="UGSG01000001">
    <property type="protein sequence ID" value="SUA73829.1"/>
    <property type="molecule type" value="Genomic_DNA"/>
</dbReference>
<dbReference type="EMBL" id="UGSG01000002">
    <property type="protein sequence ID" value="SUD65865.1"/>
    <property type="molecule type" value="Genomic_DNA"/>
</dbReference>
<dbReference type="Proteomes" id="UP000254573">
    <property type="component" value="Unassembled WGS sequence"/>
</dbReference>
<evidence type="ECO:0000313" key="1">
    <source>
        <dbReference type="EMBL" id="SUA73829.1"/>
    </source>
</evidence>
<dbReference type="AlphaFoldDB" id="A0A379KE92"/>
<name>A0A379KE92_9BURK</name>
<dbReference type="OrthoDB" id="8586932at2"/>
<dbReference type="SUPFAM" id="SSF69279">
    <property type="entry name" value="Phage tail proteins"/>
    <property type="match status" value="1"/>
</dbReference>
<dbReference type="RefSeq" id="WP_038620873.1">
    <property type="nucleotide sequence ID" value="NZ_CP009553.3"/>
</dbReference>
<evidence type="ECO:0000313" key="4">
    <source>
        <dbReference type="Proteomes" id="UP000254573"/>
    </source>
</evidence>
<dbReference type="KEGG" id="ppnm:LV28_24800"/>
<protein>
    <submittedName>
        <fullName evidence="3">Phage protein D</fullName>
    </submittedName>
</protein>
<evidence type="ECO:0000313" key="3">
    <source>
        <dbReference type="EMBL" id="SUD65865.1"/>
    </source>
</evidence>
<gene>
    <name evidence="1" type="ORF">NCTC13160_00002</name>
    <name evidence="2" type="ORF">NCTC13160_04884</name>
    <name evidence="3" type="ORF">NCTC13160_04963</name>
</gene>
<organism evidence="3 4">
    <name type="scientific">Pandoraea pnomenusa</name>
    <dbReference type="NCBI Taxonomy" id="93220"/>
    <lineage>
        <taxon>Bacteria</taxon>
        <taxon>Pseudomonadati</taxon>
        <taxon>Pseudomonadota</taxon>
        <taxon>Betaproteobacteria</taxon>
        <taxon>Burkholderiales</taxon>
        <taxon>Burkholderiaceae</taxon>
        <taxon>Pandoraea</taxon>
    </lineage>
</organism>
<evidence type="ECO:0000313" key="2">
    <source>
        <dbReference type="EMBL" id="SUA82010.1"/>
    </source>
</evidence>
<dbReference type="EMBL" id="UGSG01000001">
    <property type="protein sequence ID" value="SUA82010.1"/>
    <property type="molecule type" value="Genomic_DNA"/>
</dbReference>
<sequence>MRSLNQVPVAATATQTRGAVKLNDTLITGWVSWEAESNGFYSADTFRVTFVADMLPSDRDARWFSEQSDMFVELFGGYVDDPDRYELTDLVSELYGRVDDIDFDIVAGTIELVGRDLTSVFIDAKTTEKWPNLTASQIATQLAQRHGLTPVVTATSAKAGKYYEIDHVNLTDQRSEWDLLAYLAHIEGFVVYVKGKELHFEPKTDPDATPYLIQWVPPDDTKGYPEANVVDMKFSRALTVSRGIQVVVRTWNAKQKKGFTVSYPNKAKTTQAGKAKPFGGAQIYSYTIPGLTQEQALQRAQKIYAELIAHEMKLQISRMPADSILGVTTIVEVAGTDTAWDQKYLPDSVVRRMSMPDGYVMSLSAKNHTPDSTVTL</sequence>
<proteinExistence type="predicted"/>
<reference evidence="3 4" key="1">
    <citation type="submission" date="2018-06" db="EMBL/GenBank/DDBJ databases">
        <authorList>
            <consortium name="Pathogen Informatics"/>
            <person name="Doyle S."/>
        </authorList>
    </citation>
    <scope>NUCLEOTIDE SEQUENCE [LARGE SCALE GENOMIC DNA]</scope>
    <source>
        <strain evidence="3 4">NCTC13160</strain>
    </source>
</reference>